<protein>
    <submittedName>
        <fullName evidence="2">Uncharacterized protein</fullName>
    </submittedName>
</protein>
<evidence type="ECO:0000256" key="1">
    <source>
        <dbReference type="SAM" id="MobiDB-lite"/>
    </source>
</evidence>
<feature type="compositionally biased region" description="Low complexity" evidence="1">
    <location>
        <begin position="43"/>
        <end position="60"/>
    </location>
</feature>
<feature type="compositionally biased region" description="Basic and acidic residues" evidence="1">
    <location>
        <begin position="7"/>
        <end position="16"/>
    </location>
</feature>
<comment type="caution">
    <text evidence="2">The sequence shown here is derived from an EMBL/GenBank/DDBJ whole genome shotgun (WGS) entry which is preliminary data.</text>
</comment>
<dbReference type="Proteomes" id="UP001140217">
    <property type="component" value="Unassembled WGS sequence"/>
</dbReference>
<proteinExistence type="predicted"/>
<evidence type="ECO:0000313" key="3">
    <source>
        <dbReference type="Proteomes" id="UP001140217"/>
    </source>
</evidence>
<dbReference type="AlphaFoldDB" id="A0A9W8LMG7"/>
<sequence>MESWPDVAHRAGRDHTVVGGSDESPVLATYDGQSRLLVDDRAASAPSEAADSSAGSALTG</sequence>
<organism evidence="2 3">
    <name type="scientific">Coemansia javaensis</name>
    <dbReference type="NCBI Taxonomy" id="2761396"/>
    <lineage>
        <taxon>Eukaryota</taxon>
        <taxon>Fungi</taxon>
        <taxon>Fungi incertae sedis</taxon>
        <taxon>Zoopagomycota</taxon>
        <taxon>Kickxellomycotina</taxon>
        <taxon>Kickxellomycetes</taxon>
        <taxon>Kickxellales</taxon>
        <taxon>Kickxellaceae</taxon>
        <taxon>Coemansia</taxon>
    </lineage>
</organism>
<gene>
    <name evidence="2" type="ORF">H4R18_000647</name>
</gene>
<keyword evidence="3" id="KW-1185">Reference proteome</keyword>
<reference evidence="2" key="1">
    <citation type="submission" date="2022-07" db="EMBL/GenBank/DDBJ databases">
        <title>Phylogenomic reconstructions and comparative analyses of Kickxellomycotina fungi.</title>
        <authorList>
            <person name="Reynolds N.K."/>
            <person name="Stajich J.E."/>
            <person name="Barry K."/>
            <person name="Grigoriev I.V."/>
            <person name="Crous P."/>
            <person name="Smith M.E."/>
        </authorList>
    </citation>
    <scope>NUCLEOTIDE SEQUENCE</scope>
    <source>
        <strain evidence="2">NBRC 105414</strain>
    </source>
</reference>
<feature type="region of interest" description="Disordered" evidence="1">
    <location>
        <begin position="40"/>
        <end position="60"/>
    </location>
</feature>
<dbReference type="EMBL" id="JANBUL010000014">
    <property type="protein sequence ID" value="KAJ2785196.1"/>
    <property type="molecule type" value="Genomic_DNA"/>
</dbReference>
<feature type="region of interest" description="Disordered" evidence="1">
    <location>
        <begin position="1"/>
        <end position="27"/>
    </location>
</feature>
<name>A0A9W8LMG7_9FUNG</name>
<dbReference type="OrthoDB" id="5562506at2759"/>
<accession>A0A9W8LMG7</accession>
<evidence type="ECO:0000313" key="2">
    <source>
        <dbReference type="EMBL" id="KAJ2785196.1"/>
    </source>
</evidence>